<evidence type="ECO:0000256" key="4">
    <source>
        <dbReference type="ARBA" id="ARBA00022989"/>
    </source>
</evidence>
<dbReference type="Pfam" id="PF01578">
    <property type="entry name" value="Cytochrom_C_asm"/>
    <property type="match status" value="1"/>
</dbReference>
<evidence type="ECO:0000259" key="7">
    <source>
        <dbReference type="Pfam" id="PF01578"/>
    </source>
</evidence>
<evidence type="ECO:0000313" key="10">
    <source>
        <dbReference type="Proteomes" id="UP000256424"/>
    </source>
</evidence>
<feature type="transmembrane region" description="Helical" evidence="6">
    <location>
        <begin position="325"/>
        <end position="343"/>
    </location>
</feature>
<evidence type="ECO:0000313" key="9">
    <source>
        <dbReference type="EMBL" id="RDU73193.1"/>
    </source>
</evidence>
<evidence type="ECO:0000256" key="5">
    <source>
        <dbReference type="ARBA" id="ARBA00023136"/>
    </source>
</evidence>
<feature type="transmembrane region" description="Helical" evidence="6">
    <location>
        <begin position="846"/>
        <end position="872"/>
    </location>
</feature>
<dbReference type="InterPro" id="IPR007816">
    <property type="entry name" value="ResB-like_domain"/>
</dbReference>
<name>A0A3D8J6S8_9HELI</name>
<keyword evidence="10" id="KW-1185">Reference proteome</keyword>
<evidence type="ECO:0000256" key="2">
    <source>
        <dbReference type="ARBA" id="ARBA00022692"/>
    </source>
</evidence>
<accession>A0A3D8J6S8</accession>
<dbReference type="AlphaFoldDB" id="A0A3D8J6S8"/>
<feature type="transmembrane region" description="Helical" evidence="6">
    <location>
        <begin position="993"/>
        <end position="1013"/>
    </location>
</feature>
<feature type="transmembrane region" description="Helical" evidence="6">
    <location>
        <begin position="784"/>
        <end position="800"/>
    </location>
</feature>
<dbReference type="InterPro" id="IPR045062">
    <property type="entry name" value="Cyt_c_biogenesis_CcsA/CcmC"/>
</dbReference>
<dbReference type="Pfam" id="PF05140">
    <property type="entry name" value="ResB"/>
    <property type="match status" value="1"/>
</dbReference>
<protein>
    <submittedName>
        <fullName evidence="9">Cytochrome c-type biogenesis protein CcsB</fullName>
    </submittedName>
</protein>
<dbReference type="EMBL" id="NXLW01000003">
    <property type="protein sequence ID" value="RDU73193.1"/>
    <property type="molecule type" value="Genomic_DNA"/>
</dbReference>
<keyword evidence="3" id="KW-0201">Cytochrome c-type biogenesis</keyword>
<feature type="transmembrane region" description="Helical" evidence="6">
    <location>
        <begin position="953"/>
        <end position="973"/>
    </location>
</feature>
<feature type="transmembrane region" description="Helical" evidence="6">
    <location>
        <begin position="720"/>
        <end position="739"/>
    </location>
</feature>
<evidence type="ECO:0000256" key="3">
    <source>
        <dbReference type="ARBA" id="ARBA00022748"/>
    </source>
</evidence>
<feature type="domain" description="ResB-like" evidence="8">
    <location>
        <begin position="233"/>
        <end position="302"/>
    </location>
</feature>
<sequence>MALYAACIGWATFVERDYGTLVANDVIYHSWWFELLNVWLLLNILGCLRQSMRIGVKISMLIFHFSFVIIIIGAGITRFYGFEGNLVLKNGETSSFITSTQNFLNVLVSNELTNNATPRDIEPLNSFKEGFDITLSPYIRYSSFNVQKTVFDKTLSIRSVGIVNYSLQALYANARDSDKEPTTQEISEAKKENHYLATFEIEYNGIKKLLQVSNRGEIAIEKFGNRYITLSWGPKSILLPFSITLQKFEVINYPGSQMPSSYASYVEIHDEATKDTFEYKIFMNHVLDFKGYRFFQSSYTTDVDEQRKMIYTGTVLSVNNDPGKILTYIGYTLLILGAIWLLFDKDSRFKQLSDFVRQQKVLLFLIGIMIISSVQPTLAKATDKQHLDSDGIVAKQQIQTFMQYFDELAQKQQELAPLLNDTSQEAIQRHLESLKHVPQEYLEDFAKLQIQGMDGHIKIMDTYSNEVIRKIVESSTFRGLEHNQFLIGLIALPQDMAKLRFIHVKNAQILKILGVTQSSFVSFNDLFVADSLPDIYAYAAFPTEELLEKFKQGYKLYHFVITASKKSEAERNEFDKQILKLHDKMDYLMPFSIWNYLRIFPNPDNIQRDSKQAQNNTIGKANRDLQQTNIDPDTFHKLHTWQALGNPFLLKDPLLIYFYNSLVTSLQQGILQDDWSRLPQALRAIHDYQERSAGILYLDSMRVKSELFLNKTDIFPVSQYFYLLLGMLLFFIALIAIITNKKIPQWLGKTLHAMLLLVFLAHTVGLLLRWYIGGHAPWSNAYESMLYIAWASALSGIIILRKSLFALCGSSFLAGLALTVAHWGFMDPQIGNLQPVLQSYWLNIHVAVIVASYGFLGLSLMLGIINLILFIFRSPNRSQIDTSILSLSAINEMSMIVGVLMLSAGTFLGGVWANESWGRYWSWDSKETWSLVSIGVYACVLHIRLLKPVYIVFLFNVMSVLAFYSIIMTYFGVNYYLATGLHSYARGDVQNEINIRLFICMGLTLLLIVSAFMKRKLLYTKDLYD</sequence>
<organism evidence="9 10">
    <name type="scientific">Helicobacter aurati</name>
    <dbReference type="NCBI Taxonomy" id="137778"/>
    <lineage>
        <taxon>Bacteria</taxon>
        <taxon>Pseudomonadati</taxon>
        <taxon>Campylobacterota</taxon>
        <taxon>Epsilonproteobacteria</taxon>
        <taxon>Campylobacterales</taxon>
        <taxon>Helicobacteraceae</taxon>
        <taxon>Helicobacter</taxon>
    </lineage>
</organism>
<dbReference type="GO" id="GO:0005886">
    <property type="term" value="C:plasma membrane"/>
    <property type="evidence" value="ECO:0007669"/>
    <property type="project" value="TreeGrafter"/>
</dbReference>
<dbReference type="OrthoDB" id="9814290at2"/>
<dbReference type="PANTHER" id="PTHR30071">
    <property type="entry name" value="HEME EXPORTER PROTEIN C"/>
    <property type="match status" value="1"/>
</dbReference>
<evidence type="ECO:0000259" key="8">
    <source>
        <dbReference type="Pfam" id="PF05140"/>
    </source>
</evidence>
<dbReference type="GO" id="GO:0017004">
    <property type="term" value="P:cytochrome complex assembly"/>
    <property type="evidence" value="ECO:0007669"/>
    <property type="project" value="UniProtKB-KW"/>
</dbReference>
<reference evidence="9 10" key="1">
    <citation type="submission" date="2018-04" db="EMBL/GenBank/DDBJ databases">
        <title>Novel Campyloabacter and Helicobacter Species and Strains.</title>
        <authorList>
            <person name="Mannion A.J."/>
            <person name="Shen Z."/>
            <person name="Fox J.G."/>
        </authorList>
    </citation>
    <scope>NUCLEOTIDE SEQUENCE [LARGE SCALE GENOMIC DNA]</scope>
    <source>
        <strain evidence="9 10">MIT 97-5075</strain>
    </source>
</reference>
<feature type="transmembrane region" description="Helical" evidence="6">
    <location>
        <begin position="31"/>
        <end position="48"/>
    </location>
</feature>
<evidence type="ECO:0000256" key="1">
    <source>
        <dbReference type="ARBA" id="ARBA00004141"/>
    </source>
</evidence>
<comment type="subcellular location">
    <subcellularLocation>
        <location evidence="1">Membrane</location>
        <topology evidence="1">Multi-pass membrane protein</topology>
    </subcellularLocation>
</comment>
<feature type="transmembrane region" description="Helical" evidence="6">
    <location>
        <begin position="751"/>
        <end position="772"/>
    </location>
</feature>
<dbReference type="Proteomes" id="UP000256424">
    <property type="component" value="Unassembled WGS sequence"/>
</dbReference>
<gene>
    <name evidence="9" type="ORF">CQA66_02765</name>
</gene>
<keyword evidence="2 6" id="KW-0812">Transmembrane</keyword>
<feature type="transmembrane region" description="Helical" evidence="6">
    <location>
        <begin position="884"/>
        <end position="908"/>
    </location>
</feature>
<feature type="transmembrane region" description="Helical" evidence="6">
    <location>
        <begin position="928"/>
        <end position="946"/>
    </location>
</feature>
<comment type="caution">
    <text evidence="9">The sequence shown here is derived from an EMBL/GenBank/DDBJ whole genome shotgun (WGS) entry which is preliminary data.</text>
</comment>
<dbReference type="GO" id="GO:0020037">
    <property type="term" value="F:heme binding"/>
    <property type="evidence" value="ECO:0007669"/>
    <property type="project" value="InterPro"/>
</dbReference>
<feature type="transmembrane region" description="Helical" evidence="6">
    <location>
        <begin position="60"/>
        <end position="80"/>
    </location>
</feature>
<dbReference type="InterPro" id="IPR002541">
    <property type="entry name" value="Cyt_c_assembly"/>
</dbReference>
<feature type="domain" description="Cytochrome c assembly protein" evidence="7">
    <location>
        <begin position="778"/>
        <end position="977"/>
    </location>
</feature>
<feature type="transmembrane region" description="Helical" evidence="6">
    <location>
        <begin position="361"/>
        <end position="379"/>
    </location>
</feature>
<proteinExistence type="predicted"/>
<keyword evidence="5 6" id="KW-0472">Membrane</keyword>
<dbReference type="PANTHER" id="PTHR30071:SF1">
    <property type="entry name" value="CYTOCHROME B_B6 PROTEIN-RELATED"/>
    <property type="match status" value="1"/>
</dbReference>
<evidence type="ECO:0000256" key="6">
    <source>
        <dbReference type="SAM" id="Phobius"/>
    </source>
</evidence>
<keyword evidence="4 6" id="KW-1133">Transmembrane helix</keyword>
<feature type="transmembrane region" description="Helical" evidence="6">
    <location>
        <begin position="807"/>
        <end position="826"/>
    </location>
</feature>